<dbReference type="GO" id="GO:0003677">
    <property type="term" value="F:DNA binding"/>
    <property type="evidence" value="ECO:0007669"/>
    <property type="project" value="InterPro"/>
</dbReference>
<keyword evidence="4" id="KW-1185">Reference proteome</keyword>
<comment type="similarity">
    <text evidence="1">Belongs to the plasmid mobilization pre family.</text>
</comment>
<accession>A0A0R2LZS9</accession>
<protein>
    <submittedName>
        <fullName evidence="3">Mobilization protein</fullName>
    </submittedName>
</protein>
<dbReference type="AlphaFoldDB" id="A0A0R2LZS9"/>
<evidence type="ECO:0000313" key="4">
    <source>
        <dbReference type="Proteomes" id="UP000051906"/>
    </source>
</evidence>
<name>A0A0R2LZS9_9LACO</name>
<feature type="region of interest" description="Disordered" evidence="2">
    <location>
        <begin position="339"/>
        <end position="369"/>
    </location>
</feature>
<dbReference type="InterPro" id="IPR001668">
    <property type="entry name" value="Mob_Pre"/>
</dbReference>
<dbReference type="CDD" id="cd17242">
    <property type="entry name" value="MobM_relaxase"/>
    <property type="match status" value="1"/>
</dbReference>
<dbReference type="Proteomes" id="UP000051906">
    <property type="component" value="Unassembled WGS sequence"/>
</dbReference>
<proteinExistence type="inferred from homology"/>
<dbReference type="EMBL" id="JQCA01000001">
    <property type="protein sequence ID" value="KRO05660.1"/>
    <property type="molecule type" value="Genomic_DNA"/>
</dbReference>
<evidence type="ECO:0000256" key="2">
    <source>
        <dbReference type="SAM" id="MobiDB-lite"/>
    </source>
</evidence>
<evidence type="ECO:0000313" key="3">
    <source>
        <dbReference type="EMBL" id="KRO05660.1"/>
    </source>
</evidence>
<dbReference type="GO" id="GO:0006310">
    <property type="term" value="P:DNA recombination"/>
    <property type="evidence" value="ECO:0007669"/>
    <property type="project" value="InterPro"/>
</dbReference>
<reference evidence="3 4" key="1">
    <citation type="journal article" date="2015" name="Genome Announc.">
        <title>Expanding the biotechnology potential of lactobacilli through comparative genomics of 213 strains and associated genera.</title>
        <authorList>
            <person name="Sun Z."/>
            <person name="Harris H.M."/>
            <person name="McCann A."/>
            <person name="Guo C."/>
            <person name="Argimon S."/>
            <person name="Zhang W."/>
            <person name="Yang X."/>
            <person name="Jeffery I.B."/>
            <person name="Cooney J.C."/>
            <person name="Kagawa T.F."/>
            <person name="Liu W."/>
            <person name="Song Y."/>
            <person name="Salvetti E."/>
            <person name="Wrobel A."/>
            <person name="Rasinkangas P."/>
            <person name="Parkhill J."/>
            <person name="Rea M.C."/>
            <person name="O'Sullivan O."/>
            <person name="Ritari J."/>
            <person name="Douillard F.P."/>
            <person name="Paul Ross R."/>
            <person name="Yang R."/>
            <person name="Briner A.E."/>
            <person name="Felis G.E."/>
            <person name="de Vos W.M."/>
            <person name="Barrangou R."/>
            <person name="Klaenhammer T.R."/>
            <person name="Caufield P.W."/>
            <person name="Cui Y."/>
            <person name="Zhang H."/>
            <person name="O'Toole P.W."/>
        </authorList>
    </citation>
    <scope>NUCLEOTIDE SEQUENCE [LARGE SCALE GENOMIC DNA]</scope>
    <source>
        <strain evidence="3 4">DSM 22467</strain>
    </source>
</reference>
<dbReference type="Pfam" id="PF01076">
    <property type="entry name" value="Mob_Pre"/>
    <property type="match status" value="1"/>
</dbReference>
<sequence length="369" mass="42944">MKWGREMSYLVANMQKLKADNLVGLGNHDQRRTQHHKNPDIDVDRSALNYDLVAGRTNHFKTDIEDYINEHKTSQRAVRKDAVLVNEWIISSDRHFFADLTAADTRKYFETAKDYFAEKFGEENIRYAIVHLDESTPHMHMGIVPFDDEHKLSAKRVFNRTALRDIQDQLPTYLQQHGFNIQRGVQESERKSLTVPEYKAMRESIKQGQQKLAAVENETKQRQAKLKTYQATKFDVNSVKTKESRFHKRYVLVDRFDFDKLKQGASLTDTYFTETLSQRSDMDIQKDRLIKAESKAMELDIENRRLQKLVGTLQGIVRSVDHFLQRKLGVGLPSKWLERAGLKEPSKKAPQRPQERSEGQHDELDGPSL</sequence>
<dbReference type="NCBIfam" id="NF041497">
    <property type="entry name" value="MobV"/>
    <property type="match status" value="1"/>
</dbReference>
<dbReference type="PATRIC" id="fig|616990.3.peg.3"/>
<gene>
    <name evidence="3" type="ORF">IV54_GL000001</name>
</gene>
<organism evidence="3 4">
    <name type="scientific">Levilactobacillus paucivorans</name>
    <dbReference type="NCBI Taxonomy" id="616990"/>
    <lineage>
        <taxon>Bacteria</taxon>
        <taxon>Bacillati</taxon>
        <taxon>Bacillota</taxon>
        <taxon>Bacilli</taxon>
        <taxon>Lactobacillales</taxon>
        <taxon>Lactobacillaceae</taxon>
        <taxon>Levilactobacillus</taxon>
    </lineage>
</organism>
<dbReference type="STRING" id="616990.IV54_GL000001"/>
<evidence type="ECO:0000256" key="1">
    <source>
        <dbReference type="ARBA" id="ARBA00010657"/>
    </source>
</evidence>
<dbReference type="Gene3D" id="3.30.930.30">
    <property type="match status" value="1"/>
</dbReference>
<comment type="caution">
    <text evidence="3">The sequence shown here is derived from an EMBL/GenBank/DDBJ whole genome shotgun (WGS) entry which is preliminary data.</text>
</comment>